<dbReference type="Proteomes" id="UP000729357">
    <property type="component" value="Unassembled WGS sequence"/>
</dbReference>
<dbReference type="EMBL" id="JAHFXS010000001">
    <property type="protein sequence ID" value="KAG9991763.1"/>
    <property type="molecule type" value="Genomic_DNA"/>
</dbReference>
<name>A0A9P8K2Z5_AURME</name>
<feature type="region of interest" description="Disordered" evidence="5">
    <location>
        <begin position="450"/>
        <end position="469"/>
    </location>
</feature>
<keyword evidence="4" id="KW-0326">Glycosidase</keyword>
<evidence type="ECO:0000259" key="6">
    <source>
        <dbReference type="Pfam" id="PF00933"/>
    </source>
</evidence>
<keyword evidence="2 7" id="KW-0378">Hydrolase</keyword>
<dbReference type="AlphaFoldDB" id="A0A9P8K2Z5"/>
<dbReference type="SUPFAM" id="SSF51445">
    <property type="entry name" value="(Trans)glycosidases"/>
    <property type="match status" value="1"/>
</dbReference>
<dbReference type="PANTHER" id="PTHR30480:SF8">
    <property type="entry name" value="PUTATIVE (AFU_ORTHOLOGUE AFUA_8G04060)-RELATED"/>
    <property type="match status" value="1"/>
</dbReference>
<dbReference type="InterPro" id="IPR001764">
    <property type="entry name" value="Glyco_hydro_3_N"/>
</dbReference>
<dbReference type="GO" id="GO:0005975">
    <property type="term" value="P:carbohydrate metabolic process"/>
    <property type="evidence" value="ECO:0007669"/>
    <property type="project" value="InterPro"/>
</dbReference>
<proteinExistence type="inferred from homology"/>
<evidence type="ECO:0000256" key="2">
    <source>
        <dbReference type="ARBA" id="ARBA00022801"/>
    </source>
</evidence>
<feature type="domain" description="Glycoside hydrolase family 3 N-terminal" evidence="6">
    <location>
        <begin position="15"/>
        <end position="368"/>
    </location>
</feature>
<evidence type="ECO:0000256" key="4">
    <source>
        <dbReference type="ARBA" id="ARBA00023295"/>
    </source>
</evidence>
<accession>A0A9P8K2Z5</accession>
<keyword evidence="3" id="KW-0325">Glycoprotein</keyword>
<reference evidence="7" key="2">
    <citation type="submission" date="2021-08" db="EMBL/GenBank/DDBJ databases">
        <authorList>
            <person name="Gostincar C."/>
            <person name="Sun X."/>
            <person name="Song Z."/>
            <person name="Gunde-Cimerman N."/>
        </authorList>
    </citation>
    <scope>NUCLEOTIDE SEQUENCE</scope>
    <source>
        <strain evidence="7">EXF-9298</strain>
    </source>
</reference>
<protein>
    <submittedName>
        <fullName evidence="7">Glycoside hydrolase</fullName>
    </submittedName>
</protein>
<comment type="similarity">
    <text evidence="1">Belongs to the glycosyl hydrolase 3 family.</text>
</comment>
<keyword evidence="8" id="KW-1185">Reference proteome</keyword>
<organism evidence="7 8">
    <name type="scientific">Aureobasidium melanogenum</name>
    <name type="common">Aureobasidium pullulans var. melanogenum</name>
    <dbReference type="NCBI Taxonomy" id="46634"/>
    <lineage>
        <taxon>Eukaryota</taxon>
        <taxon>Fungi</taxon>
        <taxon>Dikarya</taxon>
        <taxon>Ascomycota</taxon>
        <taxon>Pezizomycotina</taxon>
        <taxon>Dothideomycetes</taxon>
        <taxon>Dothideomycetidae</taxon>
        <taxon>Dothideales</taxon>
        <taxon>Saccotheciaceae</taxon>
        <taxon>Aureobasidium</taxon>
    </lineage>
</organism>
<sequence>MGTTDANSGLWENMDRALGQLFMMGFDGTAVTPQIRTLIQEHYLGSILLTAKNLKCKYAISFESGLRSSRKFTLLDSMLTPSSAAEDTSALVYELQKCAFDAGHPVPLLIGIDQENGGVNSLFDDIFIRQYPSAMGIAASGDPELAYKVAKASAEEISACGVNWIMGPCLDVLTNTRNQPLGVRTTGDDPVQCSEYGVAFMKGYQEAGICTMGKHFPSYGNLEFLGSSLDVPTITESLEQLSLSALIPFRDAIKQGLDSIMVGGCAMSSAGLNVMHACLSDRVVDGLLRKELGFDGVVVSECLEMDSLCQNIGVNGGTVMAANAGCDILLLCRSFQHQLEAINGFKLGLENSMITTDRVRRSLNRVLAMKSRCTSWEKALNPPGISLLSRLQPSHTSLSTKAYNSSITVVRDQNGFLPLTNIIEPEEELLLLTPLVKPLAASAAAREISSHTSVGSPEPQWERGNPGLSGERVFRELGRSLARQRTGRVLHTSYTANGVRPQHESLINRASAVIVVTADANRNMYQNGFTKHVSMICNMQYTAGGEKKTKPLIVVAVSSPYDFSTDTSIGTYVCTYDFTETALVSLVKVLHGDITPTGSLPGTISRSEKLTQSKTHWLERLQTLSSFANRTFWRRISSFEIAVRQLCMDSVQRTYSSLLVLEPSALSSSTQEDREGIKRFQLGSRLPSIYLGIPSDHGSERKRLRSWFANVGWNTALSRPVCSMVMRNLQSWSPPEGMAQSLQGAGAEFDLVRGWEHSRTIFDHIKTNNRQGLAEVYKLALSDPNSCGIVRAIRPEDGSIVGTTKAQIISPSAGEYATILQSLILLGVKQVKKQGCASCVLDYMDGDGNFDGLSAMGFSTMHTFEEFSNSNSMKLNTIFCPSLSYVTSRSRPQDVMVSMVEYSRHRLLGELSASSSGYVEAGRLWKLLYKSLVMIVCFFFVNTKRGIAFSSHIFTEISLVFETAQPITSLILGQRIDVVDDVRSSQGRWSTCSTTCGYALARIAIFRRGHRRLLGLFLANSMAVVLYQETRQRNPWVRKLVRSVVSQSLRLVGTYCCKAREPRHCEKVSEHDHDLLAKGRERFQWNGNVANPESPSEAIDSGISVRRRLPRNTDDLRRTSFSRFGCRDDYDDIAQGPRNHDTARDLEDVATADFSVKKSPSKSAVKLTDTWRKL</sequence>
<evidence type="ECO:0000256" key="5">
    <source>
        <dbReference type="SAM" id="MobiDB-lite"/>
    </source>
</evidence>
<evidence type="ECO:0000313" key="7">
    <source>
        <dbReference type="EMBL" id="KAG9991763.1"/>
    </source>
</evidence>
<dbReference type="Gene3D" id="3.20.20.300">
    <property type="entry name" value="Glycoside hydrolase, family 3, N-terminal domain"/>
    <property type="match status" value="1"/>
</dbReference>
<dbReference type="InterPro" id="IPR050226">
    <property type="entry name" value="NagZ_Beta-hexosaminidase"/>
</dbReference>
<feature type="non-terminal residue" evidence="7">
    <location>
        <position position="1174"/>
    </location>
</feature>
<evidence type="ECO:0000256" key="3">
    <source>
        <dbReference type="ARBA" id="ARBA00023180"/>
    </source>
</evidence>
<dbReference type="GO" id="GO:0004553">
    <property type="term" value="F:hydrolase activity, hydrolyzing O-glycosyl compounds"/>
    <property type="evidence" value="ECO:0007669"/>
    <property type="project" value="InterPro"/>
</dbReference>
<evidence type="ECO:0000256" key="1">
    <source>
        <dbReference type="ARBA" id="ARBA00005336"/>
    </source>
</evidence>
<dbReference type="InterPro" id="IPR036881">
    <property type="entry name" value="Glyco_hydro_3_C_sf"/>
</dbReference>
<dbReference type="InterPro" id="IPR036962">
    <property type="entry name" value="Glyco_hydro_3_N_sf"/>
</dbReference>
<dbReference type="GO" id="GO:0009254">
    <property type="term" value="P:peptidoglycan turnover"/>
    <property type="evidence" value="ECO:0007669"/>
    <property type="project" value="TreeGrafter"/>
</dbReference>
<dbReference type="InterPro" id="IPR017853">
    <property type="entry name" value="GH"/>
</dbReference>
<dbReference type="Pfam" id="PF00933">
    <property type="entry name" value="Glyco_hydro_3"/>
    <property type="match status" value="1"/>
</dbReference>
<gene>
    <name evidence="7" type="ORF">KCU98_g53</name>
</gene>
<comment type="caution">
    <text evidence="7">The sequence shown here is derived from an EMBL/GenBank/DDBJ whole genome shotgun (WGS) entry which is preliminary data.</text>
</comment>
<dbReference type="Gene3D" id="3.40.50.1700">
    <property type="entry name" value="Glycoside hydrolase family 3 C-terminal domain"/>
    <property type="match status" value="1"/>
</dbReference>
<dbReference type="FunFam" id="3.40.50.1700:FF:000013">
    <property type="entry name" value="Glycoside hydrolase family 3 protein"/>
    <property type="match status" value="1"/>
</dbReference>
<reference evidence="7" key="1">
    <citation type="journal article" date="2021" name="J Fungi (Basel)">
        <title>Virulence traits and population genomics of the black yeast Aureobasidium melanogenum.</title>
        <authorList>
            <person name="Cernosa A."/>
            <person name="Sun X."/>
            <person name="Gostincar C."/>
            <person name="Fang C."/>
            <person name="Gunde-Cimerman N."/>
            <person name="Song Z."/>
        </authorList>
    </citation>
    <scope>NUCLEOTIDE SEQUENCE</scope>
    <source>
        <strain evidence="7">EXF-9298</strain>
    </source>
</reference>
<dbReference type="PANTHER" id="PTHR30480">
    <property type="entry name" value="BETA-HEXOSAMINIDASE-RELATED"/>
    <property type="match status" value="1"/>
</dbReference>
<evidence type="ECO:0000313" key="8">
    <source>
        <dbReference type="Proteomes" id="UP000729357"/>
    </source>
</evidence>